<sequence length="255" mass="29237">MLLEESILPRVRKAIVDWNPRLLKPSTVINPGSSSREAIEDAIASPRFQGSNIPPHLWIHPWLPYLGEHLVELYTGLRHKLATSLAEWEPGVGGNASPDFGLSIVQPWQYVFDRRDFGKLLKRAVTPKLDDMMRHRFVVNAQNQDVTPVRVLLAWSRLLPRSECLRLLERGFFQPWLEYLSRWLRQAVTTTTTTTATEGGSQFSQIAQWYSAWKSIFPTEVLEDSNVQDQFRRALAMMQYSIRMTAASKFRAAAV</sequence>
<reference evidence="1" key="1">
    <citation type="submission" date="2022-06" db="EMBL/GenBank/DDBJ databases">
        <title>Phylogenomic reconstructions and comparative analyses of Kickxellomycotina fungi.</title>
        <authorList>
            <person name="Reynolds N.K."/>
            <person name="Stajich J.E."/>
            <person name="Barry K."/>
            <person name="Grigoriev I.V."/>
            <person name="Crous P."/>
            <person name="Smith M.E."/>
        </authorList>
    </citation>
    <scope>NUCLEOTIDE SEQUENCE</scope>
    <source>
        <strain evidence="1">RSA 2271</strain>
    </source>
</reference>
<evidence type="ECO:0000313" key="2">
    <source>
        <dbReference type="Proteomes" id="UP001145114"/>
    </source>
</evidence>
<name>A0ACC1HHG8_9FUNG</name>
<proteinExistence type="predicted"/>
<dbReference type="EMBL" id="JAMZIH010005865">
    <property type="protein sequence ID" value="KAJ1674558.1"/>
    <property type="molecule type" value="Genomic_DNA"/>
</dbReference>
<protein>
    <submittedName>
        <fullName evidence="1">Uncharacterized protein</fullName>
    </submittedName>
</protein>
<gene>
    <name evidence="1" type="ORF">EV182_003040</name>
</gene>
<organism evidence="1 2">
    <name type="scientific">Spiromyces aspiralis</name>
    <dbReference type="NCBI Taxonomy" id="68401"/>
    <lineage>
        <taxon>Eukaryota</taxon>
        <taxon>Fungi</taxon>
        <taxon>Fungi incertae sedis</taxon>
        <taxon>Zoopagomycota</taxon>
        <taxon>Kickxellomycotina</taxon>
        <taxon>Kickxellomycetes</taxon>
        <taxon>Kickxellales</taxon>
        <taxon>Kickxellaceae</taxon>
        <taxon>Spiromyces</taxon>
    </lineage>
</organism>
<dbReference type="Proteomes" id="UP001145114">
    <property type="component" value="Unassembled WGS sequence"/>
</dbReference>
<accession>A0ACC1HHG8</accession>
<keyword evidence="2" id="KW-1185">Reference proteome</keyword>
<evidence type="ECO:0000313" key="1">
    <source>
        <dbReference type="EMBL" id="KAJ1674558.1"/>
    </source>
</evidence>
<comment type="caution">
    <text evidence="1">The sequence shown here is derived from an EMBL/GenBank/DDBJ whole genome shotgun (WGS) entry which is preliminary data.</text>
</comment>